<proteinExistence type="predicted"/>
<keyword evidence="3" id="KW-1185">Reference proteome</keyword>
<protein>
    <submittedName>
        <fullName evidence="2">Uncharacterized protein</fullName>
    </submittedName>
</protein>
<evidence type="ECO:0000313" key="3">
    <source>
        <dbReference type="Proteomes" id="UP000663873"/>
    </source>
</evidence>
<accession>A0A820K6E7</accession>
<feature type="chain" id="PRO_5032995712" evidence="1">
    <location>
        <begin position="23"/>
        <end position="68"/>
    </location>
</feature>
<gene>
    <name evidence="2" type="ORF">UJA718_LOCUS14837</name>
</gene>
<reference evidence="2" key="1">
    <citation type="submission" date="2021-02" db="EMBL/GenBank/DDBJ databases">
        <authorList>
            <person name="Nowell W R."/>
        </authorList>
    </citation>
    <scope>NUCLEOTIDE SEQUENCE</scope>
</reference>
<name>A0A820K6E7_9BILA</name>
<sequence>MITNASMNVWLITRLFITSCIADVERSWVDPTFPDMPYSLILIVVMFLFQSSENLLDNSGEDEQIWYN</sequence>
<evidence type="ECO:0000313" key="2">
    <source>
        <dbReference type="EMBL" id="CAF4336307.1"/>
    </source>
</evidence>
<evidence type="ECO:0000256" key="1">
    <source>
        <dbReference type="SAM" id="SignalP"/>
    </source>
</evidence>
<dbReference type="AlphaFoldDB" id="A0A820K6E7"/>
<feature type="signal peptide" evidence="1">
    <location>
        <begin position="1"/>
        <end position="22"/>
    </location>
</feature>
<dbReference type="EMBL" id="CAJOBP010002134">
    <property type="protein sequence ID" value="CAF4336307.1"/>
    <property type="molecule type" value="Genomic_DNA"/>
</dbReference>
<dbReference type="Proteomes" id="UP000663873">
    <property type="component" value="Unassembled WGS sequence"/>
</dbReference>
<keyword evidence="1" id="KW-0732">Signal</keyword>
<comment type="caution">
    <text evidence="2">The sequence shown here is derived from an EMBL/GenBank/DDBJ whole genome shotgun (WGS) entry which is preliminary data.</text>
</comment>
<organism evidence="2 3">
    <name type="scientific">Rotaria socialis</name>
    <dbReference type="NCBI Taxonomy" id="392032"/>
    <lineage>
        <taxon>Eukaryota</taxon>
        <taxon>Metazoa</taxon>
        <taxon>Spiralia</taxon>
        <taxon>Gnathifera</taxon>
        <taxon>Rotifera</taxon>
        <taxon>Eurotatoria</taxon>
        <taxon>Bdelloidea</taxon>
        <taxon>Philodinida</taxon>
        <taxon>Philodinidae</taxon>
        <taxon>Rotaria</taxon>
    </lineage>
</organism>